<name>A0ABW1NGF7_9ACTN</name>
<evidence type="ECO:0000256" key="1">
    <source>
        <dbReference type="SAM" id="MobiDB-lite"/>
    </source>
</evidence>
<feature type="compositionally biased region" description="Pro residues" evidence="1">
    <location>
        <begin position="79"/>
        <end position="89"/>
    </location>
</feature>
<protein>
    <recommendedName>
        <fullName evidence="4">YcaO domain-containing protein</fullName>
    </recommendedName>
</protein>
<evidence type="ECO:0008006" key="4">
    <source>
        <dbReference type="Google" id="ProtNLM"/>
    </source>
</evidence>
<gene>
    <name evidence="2" type="ORF">ACFP1K_11575</name>
</gene>
<keyword evidence="3" id="KW-1185">Reference proteome</keyword>
<feature type="compositionally biased region" description="Polar residues" evidence="1">
    <location>
        <begin position="19"/>
        <end position="32"/>
    </location>
</feature>
<sequence>MPDHAPRAASSAPDRASRVTSSAPDHASGTTYSAPDHASWAAASAPEHTPRAASSALDHASGTTSSAPDHASGIAASPTPGPTPGPGPGLAPAKVLRLADFMPDPPDDAPMRVSGIGLLTGERYLVPAEVVWTGEAASRVEPTLVGLVSNRPDGISVAIADLLAHDIVTRWWVNPRMPLLRMSRRVPSLLPPGMAQALALMRLRVSAFVLPAPDFPIALVGVSGDGTTIATAAARTVGAAVSEAFLRAMAARAQPWHTLPTADSLRRLTVWHREADYLAHLDRSAVDPAPTLVEDSAPLGWADIACRRFGHEPILIGQSLSTPIKIVCPGAACHHTTPAGTPLPCPVP</sequence>
<feature type="compositionally biased region" description="Low complexity" evidence="1">
    <location>
        <begin position="33"/>
        <end position="45"/>
    </location>
</feature>
<evidence type="ECO:0000313" key="3">
    <source>
        <dbReference type="Proteomes" id="UP001596137"/>
    </source>
</evidence>
<feature type="region of interest" description="Disordered" evidence="1">
    <location>
        <begin position="1"/>
        <end position="92"/>
    </location>
</feature>
<comment type="caution">
    <text evidence="2">The sequence shown here is derived from an EMBL/GenBank/DDBJ whole genome shotgun (WGS) entry which is preliminary data.</text>
</comment>
<reference evidence="3" key="1">
    <citation type="journal article" date="2019" name="Int. J. Syst. Evol. Microbiol.">
        <title>The Global Catalogue of Microorganisms (GCM) 10K type strain sequencing project: providing services to taxonomists for standard genome sequencing and annotation.</title>
        <authorList>
            <consortium name="The Broad Institute Genomics Platform"/>
            <consortium name="The Broad Institute Genome Sequencing Center for Infectious Disease"/>
            <person name="Wu L."/>
            <person name="Ma J."/>
        </authorList>
    </citation>
    <scope>NUCLEOTIDE SEQUENCE [LARGE SCALE GENOMIC DNA]</scope>
    <source>
        <strain evidence="3">JCM 30346</strain>
    </source>
</reference>
<accession>A0ABW1NGF7</accession>
<proteinExistence type="predicted"/>
<organism evidence="2 3">
    <name type="scientific">Sphaerisporangium aureirubrum</name>
    <dbReference type="NCBI Taxonomy" id="1544736"/>
    <lineage>
        <taxon>Bacteria</taxon>
        <taxon>Bacillati</taxon>
        <taxon>Actinomycetota</taxon>
        <taxon>Actinomycetes</taxon>
        <taxon>Streptosporangiales</taxon>
        <taxon>Streptosporangiaceae</taxon>
        <taxon>Sphaerisporangium</taxon>
    </lineage>
</organism>
<dbReference type="EMBL" id="JBHSRF010000012">
    <property type="protein sequence ID" value="MFC6081797.1"/>
    <property type="molecule type" value="Genomic_DNA"/>
</dbReference>
<dbReference type="RefSeq" id="WP_380750470.1">
    <property type="nucleotide sequence ID" value="NZ_JBHSRF010000012.1"/>
</dbReference>
<evidence type="ECO:0000313" key="2">
    <source>
        <dbReference type="EMBL" id="MFC6081797.1"/>
    </source>
</evidence>
<dbReference type="Proteomes" id="UP001596137">
    <property type="component" value="Unassembled WGS sequence"/>
</dbReference>